<dbReference type="AlphaFoldDB" id="A0A1M5XRU7"/>
<evidence type="ECO:0000259" key="1">
    <source>
        <dbReference type="Pfam" id="PF01261"/>
    </source>
</evidence>
<proteinExistence type="predicted"/>
<dbReference type="InterPro" id="IPR013022">
    <property type="entry name" value="Xyl_isomerase-like_TIM-brl"/>
</dbReference>
<organism evidence="2 3">
    <name type="scientific">Clostridium collagenovorans DSM 3089</name>
    <dbReference type="NCBI Taxonomy" id="1121306"/>
    <lineage>
        <taxon>Bacteria</taxon>
        <taxon>Bacillati</taxon>
        <taxon>Bacillota</taxon>
        <taxon>Clostridia</taxon>
        <taxon>Eubacteriales</taxon>
        <taxon>Clostridiaceae</taxon>
        <taxon>Clostridium</taxon>
    </lineage>
</organism>
<evidence type="ECO:0000313" key="3">
    <source>
        <dbReference type="Proteomes" id="UP000184526"/>
    </source>
</evidence>
<dbReference type="Pfam" id="PF01261">
    <property type="entry name" value="AP_endonuc_2"/>
    <property type="match status" value="1"/>
</dbReference>
<dbReference type="InterPro" id="IPR036237">
    <property type="entry name" value="Xyl_isomerase-like_sf"/>
</dbReference>
<protein>
    <recommendedName>
        <fullName evidence="1">Xylose isomerase-like TIM barrel domain-containing protein</fullName>
    </recommendedName>
</protein>
<gene>
    <name evidence="2" type="ORF">SAMN02745196_02404</name>
</gene>
<sequence length="243" mass="28837">MIEYGRSIRWFNDYRDEIEFSSLNKFTFMQIWFMKGDLILDKVPYPKEEYVLNSNFPVIIHAVYDIDDYDKYNDELLRILKVLNHKEVIIHPVCESAPVNSKTIYTFADNIYKTNQLLKANNIKLYIENNSVIDKVNYKASDLKIVFDKNPEVELLLDIAHIDDYDHLQSILEVKFPKCIHIADKRFSEEHEHLPLGQGELDFELIFKKYLKGYEGKIIFEVVDEDEKIIKSKSIIEKIFEDK</sequence>
<dbReference type="SUPFAM" id="SSF51658">
    <property type="entry name" value="Xylose isomerase-like"/>
    <property type="match status" value="1"/>
</dbReference>
<dbReference type="EMBL" id="FQXP01000009">
    <property type="protein sequence ID" value="SHI02268.1"/>
    <property type="molecule type" value="Genomic_DNA"/>
</dbReference>
<evidence type="ECO:0000313" key="2">
    <source>
        <dbReference type="EMBL" id="SHI02268.1"/>
    </source>
</evidence>
<feature type="domain" description="Xylose isomerase-like TIM barrel" evidence="1">
    <location>
        <begin position="75"/>
        <end position="229"/>
    </location>
</feature>
<name>A0A1M5XRU7_9CLOT</name>
<dbReference type="RefSeq" id="WP_072832254.1">
    <property type="nucleotide sequence ID" value="NZ_FQXP01000009.1"/>
</dbReference>
<keyword evidence="3" id="KW-1185">Reference proteome</keyword>
<dbReference type="STRING" id="1121306.SAMN02745196_02404"/>
<dbReference type="Proteomes" id="UP000184526">
    <property type="component" value="Unassembled WGS sequence"/>
</dbReference>
<reference evidence="2 3" key="1">
    <citation type="submission" date="2016-11" db="EMBL/GenBank/DDBJ databases">
        <authorList>
            <person name="Jaros S."/>
            <person name="Januszkiewicz K."/>
            <person name="Wedrychowicz H."/>
        </authorList>
    </citation>
    <scope>NUCLEOTIDE SEQUENCE [LARGE SCALE GENOMIC DNA]</scope>
    <source>
        <strain evidence="2 3">DSM 3089</strain>
    </source>
</reference>
<dbReference type="Gene3D" id="3.20.20.150">
    <property type="entry name" value="Divalent-metal-dependent TIM barrel enzymes"/>
    <property type="match status" value="1"/>
</dbReference>
<accession>A0A1M5XRU7</accession>